<feature type="domain" description="AAA+ ATPase" evidence="7">
    <location>
        <begin position="306"/>
        <end position="529"/>
    </location>
</feature>
<dbReference type="Gene3D" id="3.40.50.300">
    <property type="entry name" value="P-loop containing nucleotide triphosphate hydrolases"/>
    <property type="match status" value="2"/>
</dbReference>
<dbReference type="Proteomes" id="UP000643165">
    <property type="component" value="Unassembled WGS sequence"/>
</dbReference>
<dbReference type="InterPro" id="IPR027417">
    <property type="entry name" value="P-loop_NTPase"/>
</dbReference>
<reference evidence="8 9" key="1">
    <citation type="submission" date="2021-01" db="EMBL/GenBank/DDBJ databases">
        <title>Whole genome shotgun sequence of Verrucosispora lutea NBRC 106530.</title>
        <authorList>
            <person name="Komaki H."/>
            <person name="Tamura T."/>
        </authorList>
    </citation>
    <scope>NUCLEOTIDE SEQUENCE [LARGE SCALE GENOMIC DNA]</scope>
    <source>
        <strain evidence="8 9">NBRC 106530</strain>
    </source>
</reference>
<proteinExistence type="inferred from homology"/>
<evidence type="ECO:0000256" key="2">
    <source>
        <dbReference type="ARBA" id="ARBA00022741"/>
    </source>
</evidence>
<gene>
    <name evidence="8" type="ORF">Vlu01_04320</name>
</gene>
<dbReference type="SMART" id="SM00382">
    <property type="entry name" value="AAA"/>
    <property type="match status" value="1"/>
</dbReference>
<name>A0ABQ4IPH3_9ACTN</name>
<evidence type="ECO:0000256" key="4">
    <source>
        <dbReference type="ARBA" id="ARBA00022806"/>
    </source>
</evidence>
<evidence type="ECO:0000256" key="3">
    <source>
        <dbReference type="ARBA" id="ARBA00022801"/>
    </source>
</evidence>
<keyword evidence="2" id="KW-0547">Nucleotide-binding</keyword>
<dbReference type="PANTHER" id="PTHR43788:SF8">
    <property type="entry name" value="DNA-BINDING PROTEIN SMUBP-2"/>
    <property type="match status" value="1"/>
</dbReference>
<feature type="region of interest" description="Disordered" evidence="6">
    <location>
        <begin position="74"/>
        <end position="103"/>
    </location>
</feature>
<keyword evidence="3" id="KW-0378">Hydrolase</keyword>
<evidence type="ECO:0000256" key="6">
    <source>
        <dbReference type="SAM" id="MobiDB-lite"/>
    </source>
</evidence>
<keyword evidence="4" id="KW-0347">Helicase</keyword>
<dbReference type="CDD" id="cd18808">
    <property type="entry name" value="SF1_C_Upf1"/>
    <property type="match status" value="1"/>
</dbReference>
<dbReference type="RefSeq" id="WP_203992161.1">
    <property type="nucleotide sequence ID" value="NZ_BOPB01000002.1"/>
</dbReference>
<evidence type="ECO:0000256" key="5">
    <source>
        <dbReference type="ARBA" id="ARBA00022840"/>
    </source>
</evidence>
<evidence type="ECO:0000313" key="9">
    <source>
        <dbReference type="Proteomes" id="UP000643165"/>
    </source>
</evidence>
<dbReference type="InterPro" id="IPR047187">
    <property type="entry name" value="SF1_C_Upf1"/>
</dbReference>
<dbReference type="PANTHER" id="PTHR43788">
    <property type="entry name" value="DNA2/NAM7 HELICASE FAMILY MEMBER"/>
    <property type="match status" value="1"/>
</dbReference>
<dbReference type="SUPFAM" id="SSF52540">
    <property type="entry name" value="P-loop containing nucleoside triphosphate hydrolases"/>
    <property type="match status" value="1"/>
</dbReference>
<dbReference type="InterPro" id="IPR041677">
    <property type="entry name" value="DNA2/NAM7_AAA_11"/>
</dbReference>
<comment type="caution">
    <text evidence="8">The sequence shown here is derived from an EMBL/GenBank/DDBJ whole genome shotgun (WGS) entry which is preliminary data.</text>
</comment>
<organism evidence="8 9">
    <name type="scientific">Micromonospora lutea</name>
    <dbReference type="NCBI Taxonomy" id="419825"/>
    <lineage>
        <taxon>Bacteria</taxon>
        <taxon>Bacillati</taxon>
        <taxon>Actinomycetota</taxon>
        <taxon>Actinomycetes</taxon>
        <taxon>Micromonosporales</taxon>
        <taxon>Micromonosporaceae</taxon>
        <taxon>Micromonospora</taxon>
    </lineage>
</organism>
<protein>
    <recommendedName>
        <fullName evidence="7">AAA+ ATPase domain-containing protein</fullName>
    </recommendedName>
</protein>
<accession>A0ABQ4IPH3</accession>
<evidence type="ECO:0000256" key="1">
    <source>
        <dbReference type="ARBA" id="ARBA00007913"/>
    </source>
</evidence>
<dbReference type="Pfam" id="PF13087">
    <property type="entry name" value="AAA_12"/>
    <property type="match status" value="1"/>
</dbReference>
<dbReference type="InterPro" id="IPR041679">
    <property type="entry name" value="DNA2/NAM7-like_C"/>
</dbReference>
<dbReference type="InterPro" id="IPR003593">
    <property type="entry name" value="AAA+_ATPase"/>
</dbReference>
<keyword evidence="5" id="KW-0067">ATP-binding</keyword>
<evidence type="ECO:0000313" key="8">
    <source>
        <dbReference type="EMBL" id="GIJ19808.1"/>
    </source>
</evidence>
<comment type="similarity">
    <text evidence="1">Belongs to the DNA2/NAM7 helicase family.</text>
</comment>
<dbReference type="Pfam" id="PF13086">
    <property type="entry name" value="AAA_11"/>
    <property type="match status" value="1"/>
</dbReference>
<keyword evidence="9" id="KW-1185">Reference proteome</keyword>
<sequence>MASGQPRRLVNAVQRALQAGPVSQDELITSLHQAGIRVDVGVLWETCRTHGLADLHGDQWVPRGWAAAINERRDTAGSASAGGLGPGLPAQRTRAGPPTQDRLARRADAQVRRLADSVGLGMPEPVPPVGPVPAGWNEVARGACRALADELAKVTSRRTETDVPLMDGQETGQTATRRLVRFEAQSEIGTAEGTRGLLVVQELQIEVEVISVFGAVVTLSLPSDAPVTREATLRLDMSWLLNVQSRRLRELIDGGPGFDAAAALAVVTPEKSAATPTSPPAGARLRSAEVEGLNEGQRRAVELALTHGVTWLWGPPGTGKTTTVSALVAALAARGKRVLLAAPTNAALDVAVTSLFERAPQLAENGTLVRLGQPTDRLLSHRAGNAVLVDVVAAQRGALLAAERVDVGRRLQQARHDLAELRRVKGPLTDEQQQRRSELESEAAELASVAEGLDRLLAQFRRKICREATIVAATAHQTVLETLKELTFDVVVLDEASMTTAVLAMLVAGAGRGHTVIAGDFRQLPPVAVADTPAAREWLHKSPFEKAGVARAVKEGRLPDRLAALTTQYRMRPAIGHVVSTAFYRESPLITGDSVPGRKRGSRIRWASGELLVLDTSRLAARTARRQGSTSRYNLMHAQVIAALLGSATTQTRDLAMITPFTAQARLLESLLIDFGLDGWASSTVHRFQGGERDIVIYDTVDTGRGVAKLHSWFTDLDPDSTGNRLLNVAASRAKDHLVVVGAFDQLHRTGSSVDPLWRFFAHLLDQAVHLSWQEAIDLSDGTTEHVPSTDVLPRLREDIADATAVDMWLPSAPLVGLPKLLPALRSLPTPHGEIQSNTIWVGPDGDGYLPAEALHARREGVNVRPCTPILESSAVVGDVVWSAGSSLLGPDPGVVLRTESPGFADLVRRTQRRRRSAAVPGTGQLGDECGRCQRMLVRLELPRRGAPDVRYECMLCDRSPRRERRR</sequence>
<dbReference type="EMBL" id="BOPB01000002">
    <property type="protein sequence ID" value="GIJ19808.1"/>
    <property type="molecule type" value="Genomic_DNA"/>
</dbReference>
<dbReference type="InterPro" id="IPR050534">
    <property type="entry name" value="Coronavir_polyprotein_1ab"/>
</dbReference>
<evidence type="ECO:0000259" key="7">
    <source>
        <dbReference type="SMART" id="SM00382"/>
    </source>
</evidence>